<dbReference type="PANTHER" id="PTHR12826:SF15">
    <property type="entry name" value="RIBONUCLEASE Y"/>
    <property type="match status" value="1"/>
</dbReference>
<dbReference type="SMART" id="SM00322">
    <property type="entry name" value="KH"/>
    <property type="match status" value="1"/>
</dbReference>
<keyword evidence="1 5" id="KW-0540">Nuclease</keyword>
<keyword evidence="2 5" id="KW-0255">Endonuclease</keyword>
<evidence type="ECO:0000256" key="6">
    <source>
        <dbReference type="NCBIfam" id="TIGR03319"/>
    </source>
</evidence>
<dbReference type="Gene3D" id="1.10.3210.10">
    <property type="entry name" value="Hypothetical protein af1432"/>
    <property type="match status" value="1"/>
</dbReference>
<dbReference type="EMBL" id="LCPB01000015">
    <property type="protein sequence ID" value="KKU89371.1"/>
    <property type="molecule type" value="Genomic_DNA"/>
</dbReference>
<dbReference type="EC" id="3.1.-.-" evidence="5 6"/>
<comment type="function">
    <text evidence="5">Endoribonuclease that initiates mRNA decay.</text>
</comment>
<keyword evidence="4 5" id="KW-0694">RNA-binding</keyword>
<dbReference type="InterPro" id="IPR022711">
    <property type="entry name" value="RNase_Y_N"/>
</dbReference>
<dbReference type="CDD" id="cd22431">
    <property type="entry name" value="KH-I_RNaseY"/>
    <property type="match status" value="1"/>
</dbReference>
<dbReference type="SUPFAM" id="SSF54791">
    <property type="entry name" value="Eukaryotic type KH-domain (KH-domain type I)"/>
    <property type="match status" value="1"/>
</dbReference>
<name>A0A0G1U5K7_9BACT</name>
<dbReference type="InterPro" id="IPR004088">
    <property type="entry name" value="KH_dom_type_1"/>
</dbReference>
<proteinExistence type="inferred from homology"/>
<keyword evidence="3 5" id="KW-0378">Hydrolase</keyword>
<dbReference type="GO" id="GO:0005886">
    <property type="term" value="C:plasma membrane"/>
    <property type="evidence" value="ECO:0007669"/>
    <property type="project" value="UniProtKB-SubCell"/>
</dbReference>
<dbReference type="CDD" id="cd00077">
    <property type="entry name" value="HDc"/>
    <property type="match status" value="1"/>
</dbReference>
<dbReference type="InterPro" id="IPR006675">
    <property type="entry name" value="HDIG_dom"/>
</dbReference>
<gene>
    <name evidence="5" type="primary">rny</name>
    <name evidence="9" type="ORF">UY19_C0015G0011</name>
</gene>
<keyword evidence="5" id="KW-0472">Membrane</keyword>
<feature type="domain" description="HD" evidence="8">
    <location>
        <begin position="324"/>
        <end position="417"/>
    </location>
</feature>
<evidence type="ECO:0000313" key="9">
    <source>
        <dbReference type="EMBL" id="KKU89371.1"/>
    </source>
</evidence>
<accession>A0A0G1U5K7</accession>
<evidence type="ECO:0000256" key="2">
    <source>
        <dbReference type="ARBA" id="ARBA00022759"/>
    </source>
</evidence>
<dbReference type="Proteomes" id="UP000033882">
    <property type="component" value="Unassembled WGS sequence"/>
</dbReference>
<feature type="transmembrane region" description="Helical" evidence="5">
    <location>
        <begin position="6"/>
        <end position="23"/>
    </location>
</feature>
<dbReference type="HAMAP" id="MF_00335">
    <property type="entry name" value="RNase_Y"/>
    <property type="match status" value="1"/>
</dbReference>
<reference evidence="9 10" key="1">
    <citation type="journal article" date="2015" name="Nature">
        <title>rRNA introns, odd ribosomes, and small enigmatic genomes across a large radiation of phyla.</title>
        <authorList>
            <person name="Brown C.T."/>
            <person name="Hug L.A."/>
            <person name="Thomas B.C."/>
            <person name="Sharon I."/>
            <person name="Castelle C.J."/>
            <person name="Singh A."/>
            <person name="Wilkins M.J."/>
            <person name="Williams K.H."/>
            <person name="Banfield J.F."/>
        </authorList>
    </citation>
    <scope>NUCLEOTIDE SEQUENCE [LARGE SCALE GENOMIC DNA]</scope>
</reference>
<dbReference type="NCBIfam" id="TIGR00277">
    <property type="entry name" value="HDIG"/>
    <property type="match status" value="1"/>
</dbReference>
<evidence type="ECO:0000256" key="3">
    <source>
        <dbReference type="ARBA" id="ARBA00022801"/>
    </source>
</evidence>
<dbReference type="GO" id="GO:0016787">
    <property type="term" value="F:hydrolase activity"/>
    <property type="evidence" value="ECO:0007669"/>
    <property type="project" value="UniProtKB-KW"/>
</dbReference>
<comment type="subcellular location">
    <subcellularLocation>
        <location evidence="5">Cell membrane</location>
        <topology evidence="5">Single-pass membrane protein</topology>
    </subcellularLocation>
</comment>
<feature type="coiled-coil region" evidence="7">
    <location>
        <begin position="65"/>
        <end position="141"/>
    </location>
</feature>
<evidence type="ECO:0000259" key="8">
    <source>
        <dbReference type="PROSITE" id="PS51831"/>
    </source>
</evidence>
<keyword evidence="5" id="KW-1133">Transmembrane helix</keyword>
<sequence length="508" mass="57582">MNYLNPVLWVLLLVSGGAIGYYIRHINALKKKGSAEQIIERQLEEAKIKANGIILEGQEKATVLIEEAKQDERERKNQLDRMEERLLKKEEAFERDLHAVRTKEGHLNEEMAKLRAKEDVIEKLKQSAEELVEKNAGMTQAEALDIIIKRTQEAHQKDLVQMVQKLEHERVEELEKKSLDILTTAIQRYSRSHVAEVTTSIFHLPNEDLKGKIIGREGRNIKSLERLTGVEFIIDEAPDYIVISSFDPMRREVAGLTLEKLLKDGRIQPARIEEKVEESKNELTKRAFEIGEQAAHEVGIYDLPKELIQLVGRLHFRTSYGQNALVHSIEAAHLAGMIASELGVNAEIARKAALLHDIGKAIDHEVAGSHVELGQKILKKYNVSEKVIQAMESHHEDYPFASPEAYIVAATDALSAARPGARRENIDNYIKRLEELEKIAGEFGGVKQAYAISAGRELRIFVTPEKMDDFSAFQLARDVANKIEEELKYPGEIKVTVIREMRAVEYAR</sequence>
<dbReference type="GO" id="GO:0003723">
    <property type="term" value="F:RNA binding"/>
    <property type="evidence" value="ECO:0007669"/>
    <property type="project" value="UniProtKB-UniRule"/>
</dbReference>
<dbReference type="PROSITE" id="PS50084">
    <property type="entry name" value="KH_TYPE_1"/>
    <property type="match status" value="1"/>
</dbReference>
<dbReference type="Pfam" id="PF12072">
    <property type="entry name" value="RNase_Y_N"/>
    <property type="match status" value="1"/>
</dbReference>
<evidence type="ECO:0000313" key="10">
    <source>
        <dbReference type="Proteomes" id="UP000033882"/>
    </source>
</evidence>
<dbReference type="GO" id="GO:0004521">
    <property type="term" value="F:RNA endonuclease activity"/>
    <property type="evidence" value="ECO:0007669"/>
    <property type="project" value="UniProtKB-UniRule"/>
</dbReference>
<evidence type="ECO:0000256" key="7">
    <source>
        <dbReference type="SAM" id="Coils"/>
    </source>
</evidence>
<evidence type="ECO:0000256" key="4">
    <source>
        <dbReference type="ARBA" id="ARBA00022884"/>
    </source>
</evidence>
<protein>
    <recommendedName>
        <fullName evidence="5 6">Ribonuclease Y</fullName>
        <shortName evidence="5">RNase Y</shortName>
        <ecNumber evidence="5 6">3.1.-.-</ecNumber>
    </recommendedName>
</protein>
<dbReference type="PATRIC" id="fig|1619005.3.peg.856"/>
<dbReference type="SMART" id="SM00471">
    <property type="entry name" value="HDc"/>
    <property type="match status" value="1"/>
</dbReference>
<keyword evidence="5" id="KW-0812">Transmembrane</keyword>
<keyword evidence="7" id="KW-0175">Coiled coil</keyword>
<evidence type="ECO:0000256" key="1">
    <source>
        <dbReference type="ARBA" id="ARBA00022722"/>
    </source>
</evidence>
<dbReference type="InterPro" id="IPR006674">
    <property type="entry name" value="HD_domain"/>
</dbReference>
<dbReference type="InterPro" id="IPR036612">
    <property type="entry name" value="KH_dom_type_1_sf"/>
</dbReference>
<dbReference type="Gene3D" id="3.30.300.20">
    <property type="match status" value="1"/>
</dbReference>
<dbReference type="SUPFAM" id="SSF109604">
    <property type="entry name" value="HD-domain/PDEase-like"/>
    <property type="match status" value="1"/>
</dbReference>
<dbReference type="InterPro" id="IPR004087">
    <property type="entry name" value="KH_dom"/>
</dbReference>
<comment type="similarity">
    <text evidence="5">Belongs to the RNase Y family.</text>
</comment>
<dbReference type="Pfam" id="PF01966">
    <property type="entry name" value="HD"/>
    <property type="match status" value="1"/>
</dbReference>
<comment type="caution">
    <text evidence="9">The sequence shown here is derived from an EMBL/GenBank/DDBJ whole genome shotgun (WGS) entry which is preliminary data.</text>
</comment>
<dbReference type="Pfam" id="PF00013">
    <property type="entry name" value="KH_1"/>
    <property type="match status" value="1"/>
</dbReference>
<dbReference type="InterPro" id="IPR015946">
    <property type="entry name" value="KH_dom-like_a/b"/>
</dbReference>
<dbReference type="NCBIfam" id="TIGR03319">
    <property type="entry name" value="RNase_Y"/>
    <property type="match status" value="1"/>
</dbReference>
<dbReference type="PANTHER" id="PTHR12826">
    <property type="entry name" value="RIBONUCLEASE Y"/>
    <property type="match status" value="1"/>
</dbReference>
<dbReference type="GO" id="GO:0006402">
    <property type="term" value="P:mRNA catabolic process"/>
    <property type="evidence" value="ECO:0007669"/>
    <property type="project" value="UniProtKB-UniRule"/>
</dbReference>
<dbReference type="InterPro" id="IPR017705">
    <property type="entry name" value="Ribonuclease_Y"/>
</dbReference>
<evidence type="ECO:0000256" key="5">
    <source>
        <dbReference type="HAMAP-Rule" id="MF_00335"/>
    </source>
</evidence>
<keyword evidence="5" id="KW-1003">Cell membrane</keyword>
<dbReference type="PROSITE" id="PS51831">
    <property type="entry name" value="HD"/>
    <property type="match status" value="1"/>
</dbReference>
<organism evidence="9 10">
    <name type="scientific">Candidatus Wolfebacteria bacterium GW2011_GWA2_47_9b</name>
    <dbReference type="NCBI Taxonomy" id="1619005"/>
    <lineage>
        <taxon>Bacteria</taxon>
        <taxon>Candidatus Wolfeibacteriota</taxon>
    </lineage>
</organism>
<dbReference type="InterPro" id="IPR003607">
    <property type="entry name" value="HD/PDEase_dom"/>
</dbReference>
<dbReference type="AlphaFoldDB" id="A0A0G1U5K7"/>